<reference evidence="1 2" key="2">
    <citation type="journal article" date="2022" name="Mol. Ecol. Resour.">
        <title>The genomes of chicory, endive, great burdock and yacon provide insights into Asteraceae paleo-polyploidization history and plant inulin production.</title>
        <authorList>
            <person name="Fan W."/>
            <person name="Wang S."/>
            <person name="Wang H."/>
            <person name="Wang A."/>
            <person name="Jiang F."/>
            <person name="Liu H."/>
            <person name="Zhao H."/>
            <person name="Xu D."/>
            <person name="Zhang Y."/>
        </authorList>
    </citation>
    <scope>NUCLEOTIDE SEQUENCE [LARGE SCALE GENOMIC DNA]</scope>
    <source>
        <strain evidence="2">cv. Niubang</strain>
    </source>
</reference>
<dbReference type="EMBL" id="CM042047">
    <property type="protein sequence ID" value="KAI3769180.1"/>
    <property type="molecule type" value="Genomic_DNA"/>
</dbReference>
<organism evidence="1 2">
    <name type="scientific">Arctium lappa</name>
    <name type="common">Greater burdock</name>
    <name type="synonym">Lappa major</name>
    <dbReference type="NCBI Taxonomy" id="4217"/>
    <lineage>
        <taxon>Eukaryota</taxon>
        <taxon>Viridiplantae</taxon>
        <taxon>Streptophyta</taxon>
        <taxon>Embryophyta</taxon>
        <taxon>Tracheophyta</taxon>
        <taxon>Spermatophyta</taxon>
        <taxon>Magnoliopsida</taxon>
        <taxon>eudicotyledons</taxon>
        <taxon>Gunneridae</taxon>
        <taxon>Pentapetalae</taxon>
        <taxon>asterids</taxon>
        <taxon>campanulids</taxon>
        <taxon>Asterales</taxon>
        <taxon>Asteraceae</taxon>
        <taxon>Carduoideae</taxon>
        <taxon>Cardueae</taxon>
        <taxon>Arctiinae</taxon>
        <taxon>Arctium</taxon>
    </lineage>
</organism>
<gene>
    <name evidence="1" type="ORF">L6452_00280</name>
</gene>
<accession>A0ACB9FE98</accession>
<dbReference type="Proteomes" id="UP001055879">
    <property type="component" value="Linkage Group LG01"/>
</dbReference>
<sequence>MATLGEISTAINQIKTKKEKLRKSFLFLQSQSPSSLNSTLNWTDIDSYFTTLSSSLSHKFHLLKTLNPPSTTVSQLHSFCHNSDASGLRTFIIDSHNRNLILSHLPDAYRSAPDAAAMVLDAIEGFCCSGSKGLESRLFKSGCLIMLEALIRVMPDVRVELRDKAMKLAVEWNLERVNSHRKERNVYAFGFLYLVEAYGLIDGFSVDEFIDCFVDVAKRRQAIDLCRRMIPANKMNDLIQELINKNMQVAAVKFIIKFQKTDQFSPVDLLEERKLTSMRILENIPKKGKKHENAVILKELTILKSIIRCIDEHHLESDYPKNDVVALVKKLENEMSCKKRPAKAQQQQQPKPKKAKVNKFLEAAVENSEKPD</sequence>
<name>A0ACB9FE98_ARCLA</name>
<proteinExistence type="predicted"/>
<reference evidence="2" key="1">
    <citation type="journal article" date="2022" name="Mol. Ecol. Resour.">
        <title>The genomes of chicory, endive, great burdock and yacon provide insights into Asteraceae palaeo-polyploidization history and plant inulin production.</title>
        <authorList>
            <person name="Fan W."/>
            <person name="Wang S."/>
            <person name="Wang H."/>
            <person name="Wang A."/>
            <person name="Jiang F."/>
            <person name="Liu H."/>
            <person name="Zhao H."/>
            <person name="Xu D."/>
            <person name="Zhang Y."/>
        </authorList>
    </citation>
    <scope>NUCLEOTIDE SEQUENCE [LARGE SCALE GENOMIC DNA]</scope>
    <source>
        <strain evidence="2">cv. Niubang</strain>
    </source>
</reference>
<evidence type="ECO:0000313" key="2">
    <source>
        <dbReference type="Proteomes" id="UP001055879"/>
    </source>
</evidence>
<evidence type="ECO:0000313" key="1">
    <source>
        <dbReference type="EMBL" id="KAI3769180.1"/>
    </source>
</evidence>
<comment type="caution">
    <text evidence="1">The sequence shown here is derived from an EMBL/GenBank/DDBJ whole genome shotgun (WGS) entry which is preliminary data.</text>
</comment>
<protein>
    <submittedName>
        <fullName evidence="1">Uncharacterized protein</fullName>
    </submittedName>
</protein>
<keyword evidence="2" id="KW-1185">Reference proteome</keyword>